<accession>A0A8H8R221</accession>
<feature type="domain" description="BTB" evidence="1">
    <location>
        <begin position="24"/>
        <end position="84"/>
    </location>
</feature>
<organism evidence="2 3">
    <name type="scientific">Lachnellula hyalina</name>
    <dbReference type="NCBI Taxonomy" id="1316788"/>
    <lineage>
        <taxon>Eukaryota</taxon>
        <taxon>Fungi</taxon>
        <taxon>Dikarya</taxon>
        <taxon>Ascomycota</taxon>
        <taxon>Pezizomycotina</taxon>
        <taxon>Leotiomycetes</taxon>
        <taxon>Helotiales</taxon>
        <taxon>Lachnaceae</taxon>
        <taxon>Lachnellula</taxon>
    </lineage>
</organism>
<dbReference type="Pfam" id="PF00651">
    <property type="entry name" value="BTB"/>
    <property type="match status" value="1"/>
</dbReference>
<sequence>MATPSTLDQGPSVTASMYSSGKYSDMTIICKGKTFKVHQCIVCLQSKPLAAAMDGKFKEGTSKEIDLEDDAPEIVEKMLSYMYTLDYTDGNQSIIVDSTETAMTPAKTKFHKKSGRTIEFVPSSITAPPSGLSQFSADALLTNTRVFVIADKYDIQGLKQLATKKYKVAVPNAWNCTEFVGSLRLLYEETLESDRLLKDVAVKTAGKHVKDLVDRGEFAALCRLNGELGFEILRASLTIKTCCPSCQGYGSVETYDNATWY</sequence>
<dbReference type="SMART" id="SM00225">
    <property type="entry name" value="BTB"/>
    <property type="match status" value="1"/>
</dbReference>
<protein>
    <recommendedName>
        <fullName evidence="1">BTB domain-containing protein</fullName>
    </recommendedName>
</protein>
<evidence type="ECO:0000313" key="3">
    <source>
        <dbReference type="Proteomes" id="UP000431533"/>
    </source>
</evidence>
<dbReference type="AlphaFoldDB" id="A0A8H8R221"/>
<dbReference type="SUPFAM" id="SSF54695">
    <property type="entry name" value="POZ domain"/>
    <property type="match status" value="1"/>
</dbReference>
<name>A0A8H8R221_9HELO</name>
<dbReference type="InterPro" id="IPR011333">
    <property type="entry name" value="SKP1/BTB/POZ_sf"/>
</dbReference>
<comment type="caution">
    <text evidence="2">The sequence shown here is derived from an EMBL/GenBank/DDBJ whole genome shotgun (WGS) entry which is preliminary data.</text>
</comment>
<evidence type="ECO:0000313" key="2">
    <source>
        <dbReference type="EMBL" id="TVY27058.1"/>
    </source>
</evidence>
<gene>
    <name evidence="2" type="ORF">LHYA1_G004767</name>
</gene>
<dbReference type="GeneID" id="41984965"/>
<dbReference type="PANTHER" id="PTHR47843">
    <property type="entry name" value="BTB DOMAIN-CONTAINING PROTEIN-RELATED"/>
    <property type="match status" value="1"/>
</dbReference>
<keyword evidence="3" id="KW-1185">Reference proteome</keyword>
<evidence type="ECO:0000259" key="1">
    <source>
        <dbReference type="PROSITE" id="PS50097"/>
    </source>
</evidence>
<reference evidence="2 3" key="1">
    <citation type="submission" date="2018-05" db="EMBL/GenBank/DDBJ databases">
        <title>Genome sequencing and assembly of the regulated plant pathogen Lachnellula willkommii and related sister species for the development of diagnostic species identification markers.</title>
        <authorList>
            <person name="Giroux E."/>
            <person name="Bilodeau G."/>
        </authorList>
    </citation>
    <scope>NUCLEOTIDE SEQUENCE [LARGE SCALE GENOMIC DNA]</scope>
    <source>
        <strain evidence="2 3">CBS 185.66</strain>
    </source>
</reference>
<dbReference type="Proteomes" id="UP000431533">
    <property type="component" value="Unassembled WGS sequence"/>
</dbReference>
<dbReference type="Gene3D" id="3.30.710.10">
    <property type="entry name" value="Potassium Channel Kv1.1, Chain A"/>
    <property type="match status" value="1"/>
</dbReference>
<dbReference type="PANTHER" id="PTHR47843:SF5">
    <property type="entry name" value="BTB_POZ DOMAIN PROTEIN"/>
    <property type="match status" value="1"/>
</dbReference>
<dbReference type="InterPro" id="IPR000210">
    <property type="entry name" value="BTB/POZ_dom"/>
</dbReference>
<dbReference type="PROSITE" id="PS50097">
    <property type="entry name" value="BTB"/>
    <property type="match status" value="1"/>
</dbReference>
<dbReference type="RefSeq" id="XP_031005846.1">
    <property type="nucleotide sequence ID" value="XM_031149723.1"/>
</dbReference>
<dbReference type="CDD" id="cd18186">
    <property type="entry name" value="BTB_POZ_ZBTB_KLHL-like"/>
    <property type="match status" value="1"/>
</dbReference>
<dbReference type="OrthoDB" id="6359816at2759"/>
<dbReference type="EMBL" id="QGMH01000056">
    <property type="protein sequence ID" value="TVY27058.1"/>
    <property type="molecule type" value="Genomic_DNA"/>
</dbReference>
<proteinExistence type="predicted"/>